<dbReference type="InterPro" id="IPR005531">
    <property type="entry name" value="Asp23"/>
</dbReference>
<dbReference type="Proteomes" id="UP001321786">
    <property type="component" value="Chromosome"/>
</dbReference>
<accession>A0AAU9EMW6</accession>
<evidence type="ECO:0000313" key="3">
    <source>
        <dbReference type="Proteomes" id="UP001321786"/>
    </source>
</evidence>
<keyword evidence="3" id="KW-1185">Reference proteome</keyword>
<name>A0AAU9EMW6_9FIRM</name>
<dbReference type="PANTHER" id="PTHR34297">
    <property type="entry name" value="HYPOTHETICAL CYTOSOLIC PROTEIN-RELATED"/>
    <property type="match status" value="1"/>
</dbReference>
<dbReference type="AlphaFoldDB" id="A0AAU9EMW6"/>
<dbReference type="RefSeq" id="WP_338535089.1">
    <property type="nucleotide sequence ID" value="NZ_AP028654.1"/>
</dbReference>
<dbReference type="KEGG" id="hprf:HLPR_17900"/>
<reference evidence="2 3" key="1">
    <citation type="submission" date="2023-08" db="EMBL/GenBank/DDBJ databases">
        <title>Helicovermis profunda gen. nov., sp. nov., a novel mesophilic, fermentative bacterium within the Bacillota from a deep-sea hydrothermal vent chimney.</title>
        <authorList>
            <person name="Miyazaki U."/>
            <person name="Mizutani D."/>
            <person name="Hashimoto Y."/>
            <person name="Tame A."/>
            <person name="Sawayama S."/>
            <person name="Miyazaki J."/>
            <person name="Takai K."/>
            <person name="Nakagawa S."/>
        </authorList>
    </citation>
    <scope>NUCLEOTIDE SEQUENCE [LARGE SCALE GENOMIC DNA]</scope>
    <source>
        <strain evidence="2 3">S502</strain>
    </source>
</reference>
<sequence>MSITVENDYGTININKDVISTIAGAAAVECYGLVGMSSRTATSGFVNLLKKENLSKGIDITIEEDGIIIDLFVVIQFGTKISVVAENIIEKVKYNVEKQTGIKVIKVNLNIEGVRVQ</sequence>
<dbReference type="EMBL" id="AP028654">
    <property type="protein sequence ID" value="BEP29459.1"/>
    <property type="molecule type" value="Genomic_DNA"/>
</dbReference>
<gene>
    <name evidence="2" type="ORF">HLPR_17900</name>
</gene>
<protein>
    <submittedName>
        <fullName evidence="2">Asp23/Gls24 family envelope stress response protein</fullName>
    </submittedName>
</protein>
<dbReference type="PANTHER" id="PTHR34297:SF2">
    <property type="entry name" value="ASP23_GLS24 FAMILY ENVELOPE STRESS RESPONSE PROTEIN"/>
    <property type="match status" value="1"/>
</dbReference>
<evidence type="ECO:0000313" key="2">
    <source>
        <dbReference type="EMBL" id="BEP29459.1"/>
    </source>
</evidence>
<proteinExistence type="inferred from homology"/>
<dbReference type="Pfam" id="PF03780">
    <property type="entry name" value="Asp23"/>
    <property type="match status" value="1"/>
</dbReference>
<comment type="similarity">
    <text evidence="1">Belongs to the asp23 family.</text>
</comment>
<organism evidence="2 3">
    <name type="scientific">Helicovermis profundi</name>
    <dbReference type="NCBI Taxonomy" id="3065157"/>
    <lineage>
        <taxon>Bacteria</taxon>
        <taxon>Bacillati</taxon>
        <taxon>Bacillota</taxon>
        <taxon>Clostridia</taxon>
        <taxon>Helicovermis</taxon>
    </lineage>
</organism>
<evidence type="ECO:0000256" key="1">
    <source>
        <dbReference type="ARBA" id="ARBA00005721"/>
    </source>
</evidence>